<dbReference type="Proteomes" id="UP000031668">
    <property type="component" value="Unassembled WGS sequence"/>
</dbReference>
<evidence type="ECO:0000313" key="2">
    <source>
        <dbReference type="EMBL" id="KII74666.1"/>
    </source>
</evidence>
<gene>
    <name evidence="1" type="ORF">RF11_11865</name>
    <name evidence="2" type="ORF">RF11_11866</name>
</gene>
<name>A0A0C2NEC9_THEKT</name>
<keyword evidence="3" id="KW-1185">Reference proteome</keyword>
<comment type="caution">
    <text evidence="1">The sequence shown here is derived from an EMBL/GenBank/DDBJ whole genome shotgun (WGS) entry which is preliminary data.</text>
</comment>
<dbReference type="AlphaFoldDB" id="A0A0C2NEC9"/>
<accession>A0A0C2NEC9</accession>
<sequence>MSQIFTTKSNTILSVENIPAEFIDYLLETSVNYPWERKSDDKYFYIKFISSNFSVETEEKSTVNPAYEDIIDLGLFLINPVITNRLNKHDPLFETFVRIRYYFKGINFKITFKFVR</sequence>
<reference evidence="1 3" key="1">
    <citation type="journal article" date="2014" name="Genome Biol. Evol.">
        <title>The genome of the myxosporean Thelohanellus kitauei shows adaptations to nutrient acquisition within its fish host.</title>
        <authorList>
            <person name="Yang Y."/>
            <person name="Xiong J."/>
            <person name="Zhou Z."/>
            <person name="Huo F."/>
            <person name="Miao W."/>
            <person name="Ran C."/>
            <person name="Liu Y."/>
            <person name="Zhang J."/>
            <person name="Feng J."/>
            <person name="Wang M."/>
            <person name="Wang M."/>
            <person name="Wang L."/>
            <person name="Yao B."/>
        </authorList>
    </citation>
    <scope>NUCLEOTIDE SEQUENCE [LARGE SCALE GENOMIC DNA]</scope>
    <source>
        <strain evidence="1">Wuqing</strain>
    </source>
</reference>
<evidence type="ECO:0000313" key="3">
    <source>
        <dbReference type="Proteomes" id="UP000031668"/>
    </source>
</evidence>
<dbReference type="EMBL" id="JWZT01000330">
    <property type="protein sequence ID" value="KII74666.1"/>
    <property type="molecule type" value="Genomic_DNA"/>
</dbReference>
<evidence type="ECO:0000313" key="1">
    <source>
        <dbReference type="EMBL" id="KII74665.1"/>
    </source>
</evidence>
<organism evidence="1 3">
    <name type="scientific">Thelohanellus kitauei</name>
    <name type="common">Myxosporean</name>
    <dbReference type="NCBI Taxonomy" id="669202"/>
    <lineage>
        <taxon>Eukaryota</taxon>
        <taxon>Metazoa</taxon>
        <taxon>Cnidaria</taxon>
        <taxon>Myxozoa</taxon>
        <taxon>Myxosporea</taxon>
        <taxon>Bivalvulida</taxon>
        <taxon>Platysporina</taxon>
        <taxon>Myxobolidae</taxon>
        <taxon>Thelohanellus</taxon>
    </lineage>
</organism>
<protein>
    <submittedName>
        <fullName evidence="1">Uncharacterized protein</fullName>
    </submittedName>
</protein>
<dbReference type="EMBL" id="JWZT01000330">
    <property type="protein sequence ID" value="KII74665.1"/>
    <property type="molecule type" value="Genomic_DNA"/>
</dbReference>
<proteinExistence type="predicted"/>